<evidence type="ECO:0000256" key="4">
    <source>
        <dbReference type="ARBA" id="ARBA00023136"/>
    </source>
</evidence>
<reference evidence="9" key="2">
    <citation type="submission" date="2017-12" db="EMBL/GenBank/DDBJ databases">
        <title>Genome Sequencing Reveals a Rich Biosynthetic Potential.</title>
        <authorList>
            <person name="Bertrand R.L."/>
            <person name="Abdel-Hameed M.E."/>
            <person name="Sorensen J.L."/>
        </authorList>
    </citation>
    <scope>NUCLEOTIDE SEQUENCE</scope>
</reference>
<reference evidence="8" key="1">
    <citation type="submission" date="2016-05" db="EMBL/GenBank/DDBJ databases">
        <title>Lichen genome sequencing reveals its rich biosynthetic potential.</title>
        <authorList>
            <person name="Bertrand R.L."/>
            <person name="Abdel-Hameed M."/>
            <person name="Sorensen J.L."/>
        </authorList>
    </citation>
    <scope>NUCLEOTIDE SEQUENCE</scope>
</reference>
<feature type="transmembrane region" description="Helical" evidence="6">
    <location>
        <begin position="192"/>
        <end position="212"/>
    </location>
</feature>
<organism evidence="8">
    <name type="scientific">Cladonia uncialis subsp. uncialis</name>
    <dbReference type="NCBI Taxonomy" id="180999"/>
    <lineage>
        <taxon>Eukaryota</taxon>
        <taxon>Fungi</taxon>
        <taxon>Dikarya</taxon>
        <taxon>Ascomycota</taxon>
        <taxon>Pezizomycotina</taxon>
        <taxon>Lecanoromycetes</taxon>
        <taxon>OSLEUM clade</taxon>
        <taxon>Lecanoromycetidae</taxon>
        <taxon>Lecanorales</taxon>
        <taxon>Lecanorineae</taxon>
        <taxon>Cladoniaceae</taxon>
        <taxon>Cladonia</taxon>
    </lineage>
</organism>
<evidence type="ECO:0000256" key="6">
    <source>
        <dbReference type="SAM" id="Phobius"/>
    </source>
</evidence>
<feature type="transmembrane region" description="Helical" evidence="6">
    <location>
        <begin position="54"/>
        <end position="78"/>
    </location>
</feature>
<dbReference type="InterPro" id="IPR052337">
    <property type="entry name" value="SAT4-like"/>
</dbReference>
<dbReference type="InterPro" id="IPR049326">
    <property type="entry name" value="Rhodopsin_dom_fungi"/>
</dbReference>
<feature type="transmembrane region" description="Helical" evidence="6">
    <location>
        <begin position="99"/>
        <end position="121"/>
    </location>
</feature>
<proteinExistence type="inferred from homology"/>
<feature type="transmembrane region" description="Helical" evidence="6">
    <location>
        <begin position="219"/>
        <end position="238"/>
    </location>
</feature>
<accession>A0A1Z1C469</accession>
<feature type="domain" description="Rhodopsin" evidence="7">
    <location>
        <begin position="36"/>
        <end position="282"/>
    </location>
</feature>
<keyword evidence="4 6" id="KW-0472">Membrane</keyword>
<protein>
    <submittedName>
        <fullName evidence="8 9">Integral membrane protein</fullName>
    </submittedName>
</protein>
<keyword evidence="2 6" id="KW-0812">Transmembrane</keyword>
<sequence>MSSSLVAPPDGDTSRAAELNTLAWSWFAVSLTVVGLRFYSRIALTRNLWWDDWFILLTLILALIFTSMWTYMSALGGCRHLYYLKMDPAQAIKAIRINWITQPFAIMPLATGKISVAFLIMRFIGNSKWRRAFLIWVSMIGSTMFCGIAIILTCAQCRPVEALWNPALVASGEAVCWPSYRQTNFSLFTGSWLAFIDLALALLPITVIWNLQLGWHKRLGLSILMGLGVFAFICAIIKTSKLPELNDRADITFITVSLWIWTANETNVIILAASVPTLRPLYLTVFNRPGSEIYRNKDFGQISRGGKIKTGRTTAPFGISESTTAVGAVNGDDSRLELGQNQRVPNIQAAFELDVSLYPAPKNVDEEYTSAQPAGYAL</sequence>
<dbReference type="EMBL" id="MG777496">
    <property type="protein sequence ID" value="AUW31190.1"/>
    <property type="molecule type" value="Genomic_DNA"/>
</dbReference>
<evidence type="ECO:0000256" key="2">
    <source>
        <dbReference type="ARBA" id="ARBA00022692"/>
    </source>
</evidence>
<feature type="transmembrane region" description="Helical" evidence="6">
    <location>
        <begin position="133"/>
        <end position="155"/>
    </location>
</feature>
<evidence type="ECO:0000256" key="1">
    <source>
        <dbReference type="ARBA" id="ARBA00004141"/>
    </source>
</evidence>
<dbReference type="GO" id="GO:0016020">
    <property type="term" value="C:membrane"/>
    <property type="evidence" value="ECO:0007669"/>
    <property type="project" value="UniProtKB-SubCell"/>
</dbReference>
<dbReference type="Pfam" id="PF20684">
    <property type="entry name" value="Fung_rhodopsin"/>
    <property type="match status" value="1"/>
</dbReference>
<evidence type="ECO:0000256" key="3">
    <source>
        <dbReference type="ARBA" id="ARBA00022989"/>
    </source>
</evidence>
<dbReference type="PANTHER" id="PTHR33048">
    <property type="entry name" value="PTH11-LIKE INTEGRAL MEMBRANE PROTEIN (AFU_ORTHOLOGUE AFUA_5G11245)"/>
    <property type="match status" value="1"/>
</dbReference>
<dbReference type="EMBL" id="KX264252">
    <property type="protein sequence ID" value="ANM86375.1"/>
    <property type="molecule type" value="Genomic_DNA"/>
</dbReference>
<evidence type="ECO:0000313" key="9">
    <source>
        <dbReference type="EMBL" id="AUW31190.1"/>
    </source>
</evidence>
<comment type="subcellular location">
    <subcellularLocation>
        <location evidence="1">Membrane</location>
        <topology evidence="1">Multi-pass membrane protein</topology>
    </subcellularLocation>
</comment>
<name>A0A1Z1C469_CLAUC</name>
<dbReference type="PANTHER" id="PTHR33048:SF47">
    <property type="entry name" value="INTEGRAL MEMBRANE PROTEIN-RELATED"/>
    <property type="match status" value="1"/>
</dbReference>
<dbReference type="AlphaFoldDB" id="A0A1Z1C469"/>
<evidence type="ECO:0000313" key="8">
    <source>
        <dbReference type="EMBL" id="ANM86375.1"/>
    </source>
</evidence>
<comment type="similarity">
    <text evidence="5">Belongs to the SAT4 family.</text>
</comment>
<evidence type="ECO:0000256" key="5">
    <source>
        <dbReference type="ARBA" id="ARBA00038359"/>
    </source>
</evidence>
<evidence type="ECO:0000259" key="7">
    <source>
        <dbReference type="Pfam" id="PF20684"/>
    </source>
</evidence>
<keyword evidence="3 6" id="KW-1133">Transmembrane helix</keyword>
<feature type="transmembrane region" description="Helical" evidence="6">
    <location>
        <begin position="21"/>
        <end position="42"/>
    </location>
</feature>